<keyword evidence="4" id="KW-1185">Reference proteome</keyword>
<evidence type="ECO:0000313" key="4">
    <source>
        <dbReference type="Proteomes" id="UP000027456"/>
    </source>
</evidence>
<dbReference type="HOGENOM" id="CLU_843507_0_0_1"/>
<dbReference type="Proteomes" id="UP000027456">
    <property type="component" value="Unassembled WGS sequence"/>
</dbReference>
<keyword evidence="2 3" id="KW-0812">Transmembrane</keyword>
<name>A0A074RUN7_9AGAM</name>
<evidence type="ECO:0000256" key="1">
    <source>
        <dbReference type="SAM" id="MobiDB-lite"/>
    </source>
</evidence>
<protein>
    <submittedName>
        <fullName evidence="3">Putative transmembrane protein</fullName>
    </submittedName>
</protein>
<reference evidence="3 4" key="1">
    <citation type="submission" date="2013-12" db="EMBL/GenBank/DDBJ databases">
        <authorList>
            <person name="Cubeta M."/>
            <person name="Pakala S."/>
            <person name="Fedorova N."/>
            <person name="Thomas E."/>
            <person name="Dean R."/>
            <person name="Jabaji S."/>
            <person name="Neate S."/>
            <person name="Toda T."/>
            <person name="Tavantzis S."/>
            <person name="Vilgalys R."/>
            <person name="Bharathan N."/>
            <person name="Pakala S."/>
            <person name="Losada L.S."/>
            <person name="Zafar N."/>
            <person name="Nierman W."/>
        </authorList>
    </citation>
    <scope>NUCLEOTIDE SEQUENCE [LARGE SCALE GENOMIC DNA]</scope>
    <source>
        <strain evidence="3 4">123E</strain>
    </source>
</reference>
<accession>A0A074RUN7</accession>
<evidence type="ECO:0000313" key="3">
    <source>
        <dbReference type="EMBL" id="KEP49045.1"/>
    </source>
</evidence>
<dbReference type="AlphaFoldDB" id="A0A074RUN7"/>
<dbReference type="CDD" id="cd12841">
    <property type="entry name" value="TM_EphA1"/>
    <property type="match status" value="1"/>
</dbReference>
<dbReference type="Gene3D" id="2.60.120.260">
    <property type="entry name" value="Galactose-binding domain-like"/>
    <property type="match status" value="1"/>
</dbReference>
<gene>
    <name evidence="3" type="ORF">V565_109500</name>
</gene>
<proteinExistence type="predicted"/>
<dbReference type="OrthoDB" id="3220835at2759"/>
<sequence>MSKITANSTAAYFTYIGERSSATTNDPGSRIWQARDSMKLRIQGSALYLYGNLLPSDPGTSTGGISSPYNVKINTQLSNSTYTGNATVGDEGEFLICEVLSLDVNKPNNITLSLDFLGEGLPGFDLGRVEWTNPNLSNQPVKSFNGSSTSFNFTNWTPNEQDGSSCTTVNNATMQFNFEGTSVVVKGMATTKDLNATYRVFVDNSSTLTPGNLDRWEAYASQNQIIDLYRYDNLTTGNHTILFSEIQPGGQLCVLQADVSSPVPSTTVVPSSTGVPSSSASASSSPSKHLSGGKTAGIVIGVLLAVGIIVGGALFVYRRRMGYGGIALDAKKMRYCSKCGAAITDRYRMECVQAESCVQDVDLHVKCQDWNIPTNHSHPIHKTVNK</sequence>
<keyword evidence="2" id="KW-1133">Transmembrane helix</keyword>
<dbReference type="PANTHER" id="PTHR16861:SF4">
    <property type="entry name" value="SH3 DOMAIN PROTEIN (AFU_ORTHOLOGUE AFUA_1G13610)"/>
    <property type="match status" value="1"/>
</dbReference>
<feature type="compositionally biased region" description="Low complexity" evidence="1">
    <location>
        <begin position="266"/>
        <end position="287"/>
    </location>
</feature>
<evidence type="ECO:0000256" key="2">
    <source>
        <dbReference type="SAM" id="Phobius"/>
    </source>
</evidence>
<dbReference type="PANTHER" id="PTHR16861">
    <property type="entry name" value="GLYCOPROTEIN 38"/>
    <property type="match status" value="1"/>
</dbReference>
<keyword evidence="2" id="KW-0472">Membrane</keyword>
<comment type="caution">
    <text evidence="3">The sequence shown here is derived from an EMBL/GenBank/DDBJ whole genome shotgun (WGS) entry which is preliminary data.</text>
</comment>
<dbReference type="EMBL" id="AZST01000417">
    <property type="protein sequence ID" value="KEP49045.1"/>
    <property type="molecule type" value="Genomic_DNA"/>
</dbReference>
<feature type="transmembrane region" description="Helical" evidence="2">
    <location>
        <begin position="296"/>
        <end position="317"/>
    </location>
</feature>
<organism evidence="3 4">
    <name type="scientific">Rhizoctonia solani 123E</name>
    <dbReference type="NCBI Taxonomy" id="1423351"/>
    <lineage>
        <taxon>Eukaryota</taxon>
        <taxon>Fungi</taxon>
        <taxon>Dikarya</taxon>
        <taxon>Basidiomycota</taxon>
        <taxon>Agaricomycotina</taxon>
        <taxon>Agaricomycetes</taxon>
        <taxon>Cantharellales</taxon>
        <taxon>Ceratobasidiaceae</taxon>
        <taxon>Rhizoctonia</taxon>
    </lineage>
</organism>
<feature type="region of interest" description="Disordered" evidence="1">
    <location>
        <begin position="266"/>
        <end position="292"/>
    </location>
</feature>